<dbReference type="Pfam" id="PF08576">
    <property type="entry name" value="DUF1764"/>
    <property type="match status" value="1"/>
</dbReference>
<dbReference type="InterPro" id="IPR013885">
    <property type="entry name" value="DUF1764_euk"/>
</dbReference>
<organism evidence="2 3">
    <name type="scientific">Hericium alpestre</name>
    <dbReference type="NCBI Taxonomy" id="135208"/>
    <lineage>
        <taxon>Eukaryota</taxon>
        <taxon>Fungi</taxon>
        <taxon>Dikarya</taxon>
        <taxon>Basidiomycota</taxon>
        <taxon>Agaricomycotina</taxon>
        <taxon>Agaricomycetes</taxon>
        <taxon>Russulales</taxon>
        <taxon>Hericiaceae</taxon>
        <taxon>Hericium</taxon>
    </lineage>
</organism>
<dbReference type="OrthoDB" id="20835at2759"/>
<gene>
    <name evidence="2" type="ORF">EWM64_g4288</name>
</gene>
<protein>
    <recommendedName>
        <fullName evidence="4">DUF1764-domain-containing protein</fullName>
    </recommendedName>
</protein>
<feature type="compositionally biased region" description="Basic and acidic residues" evidence="1">
    <location>
        <begin position="43"/>
        <end position="54"/>
    </location>
</feature>
<evidence type="ECO:0000256" key="1">
    <source>
        <dbReference type="SAM" id="MobiDB-lite"/>
    </source>
</evidence>
<name>A0A4Y9ZZY0_9AGAM</name>
<proteinExistence type="predicted"/>
<sequence>MPTSEIDDIFASKGKAKAVQPIASISTALPPQRKKKKDKKRKRDGEVEASHAVESDAAAKPPKAKRPVPETVVDSSSQLAPAPSAKWPKVDKVSRMAGVKRPKAAEKVIDDEARFKDSRGIGPRRKTEEGFSIFKEDELGIRPESGETPLCPFDCDCCF</sequence>
<dbReference type="EMBL" id="SFCI01000451">
    <property type="protein sequence ID" value="TFY79730.1"/>
    <property type="molecule type" value="Genomic_DNA"/>
</dbReference>
<comment type="caution">
    <text evidence="2">The sequence shown here is derived from an EMBL/GenBank/DDBJ whole genome shotgun (WGS) entry which is preliminary data.</text>
</comment>
<keyword evidence="3" id="KW-1185">Reference proteome</keyword>
<evidence type="ECO:0000313" key="3">
    <source>
        <dbReference type="Proteomes" id="UP000298061"/>
    </source>
</evidence>
<feature type="region of interest" description="Disordered" evidence="1">
    <location>
        <begin position="20"/>
        <end position="104"/>
    </location>
</feature>
<feature type="compositionally biased region" description="Basic residues" evidence="1">
    <location>
        <begin position="32"/>
        <end position="42"/>
    </location>
</feature>
<dbReference type="Proteomes" id="UP000298061">
    <property type="component" value="Unassembled WGS sequence"/>
</dbReference>
<dbReference type="PANTHER" id="PTHR34066">
    <property type="entry name" value="GROWTH FACTOR 2"/>
    <property type="match status" value="1"/>
</dbReference>
<dbReference type="AlphaFoldDB" id="A0A4Y9ZZY0"/>
<dbReference type="PANTHER" id="PTHR34066:SF1">
    <property type="entry name" value="DUF1764 FAMILY PROTEIN"/>
    <property type="match status" value="1"/>
</dbReference>
<reference evidence="2 3" key="1">
    <citation type="submission" date="2019-02" db="EMBL/GenBank/DDBJ databases">
        <title>Genome sequencing of the rare red list fungi Hericium alpestre (H. flagellum).</title>
        <authorList>
            <person name="Buettner E."/>
            <person name="Kellner H."/>
        </authorList>
    </citation>
    <scope>NUCLEOTIDE SEQUENCE [LARGE SCALE GENOMIC DNA]</scope>
    <source>
        <strain evidence="2 3">DSM 108284</strain>
    </source>
</reference>
<accession>A0A4Y9ZZY0</accession>
<evidence type="ECO:0008006" key="4">
    <source>
        <dbReference type="Google" id="ProtNLM"/>
    </source>
</evidence>
<evidence type="ECO:0000313" key="2">
    <source>
        <dbReference type="EMBL" id="TFY79730.1"/>
    </source>
</evidence>